<protein>
    <recommendedName>
        <fullName evidence="4">Protein-L-isoaspartate O-methyltransferase</fullName>
        <ecNumber evidence="3">2.1.1.77</ecNumber>
    </recommendedName>
    <alternativeName>
        <fullName evidence="11">L-isoaspartyl protein carboxyl methyltransferase</fullName>
    </alternativeName>
    <alternativeName>
        <fullName evidence="9">Protein L-isoaspartyl methyltransferase</fullName>
    </alternativeName>
    <alternativeName>
        <fullName evidence="10">Protein-beta-aspartate methyltransferase</fullName>
    </alternativeName>
</protein>
<sequence length="379" mass="41346">MAVLQGRLVDRLEASGALTPGWRQAFLDVGRHLFLPDVVWASTSDGYERCDRTENPGRWLELAYSDVAIVTQWEDDADGGQREPTSSVSMPTMVASMLRDLDVHEGHTVWEGGTGPGWNAALLARRQGADAVVTVELDREVAAQAEANLRALDDAPTAVVGDAADGYPPRAPYDRGILTCSVREVPAAVIGQIRPQGVLVLPFAPLFGGGAVARLTAAGRTAEGPFTGSSAFMRMRQQRYQGPPVDDYLPGDWPGDAAQEYTTLSPLDVVDDWLASFVVGLAVPDAYYRRSDGDGMTTLWLFDTGVTSWATVDFVNGAERYEVRQSGPRRIWSEVEDIVRWWEKQGRPGFDRFGLTVDTDGGHRAWLDEPANPLPSVRG</sequence>
<evidence type="ECO:0000256" key="8">
    <source>
        <dbReference type="ARBA" id="ARBA00022691"/>
    </source>
</evidence>
<comment type="subcellular location">
    <subcellularLocation>
        <location evidence="1">Cytoplasm</location>
    </subcellularLocation>
</comment>
<dbReference type="GO" id="GO:0005737">
    <property type="term" value="C:cytoplasm"/>
    <property type="evidence" value="ECO:0007669"/>
    <property type="project" value="UniProtKB-SubCell"/>
</dbReference>
<evidence type="ECO:0000256" key="9">
    <source>
        <dbReference type="ARBA" id="ARBA00030757"/>
    </source>
</evidence>
<evidence type="ECO:0000256" key="1">
    <source>
        <dbReference type="ARBA" id="ARBA00004496"/>
    </source>
</evidence>
<keyword evidence="13" id="KW-1185">Reference proteome</keyword>
<evidence type="ECO:0000313" key="12">
    <source>
        <dbReference type="EMBL" id="RGD62729.1"/>
    </source>
</evidence>
<dbReference type="InterPro" id="IPR000682">
    <property type="entry name" value="PCMT"/>
</dbReference>
<evidence type="ECO:0000256" key="10">
    <source>
        <dbReference type="ARBA" id="ARBA00031323"/>
    </source>
</evidence>
<keyword evidence="8" id="KW-0949">S-adenosyl-L-methionine</keyword>
<evidence type="ECO:0000256" key="2">
    <source>
        <dbReference type="ARBA" id="ARBA00005369"/>
    </source>
</evidence>
<proteinExistence type="inferred from homology"/>
<dbReference type="EC" id="2.1.1.77" evidence="3"/>
<evidence type="ECO:0000313" key="13">
    <source>
        <dbReference type="Proteomes" id="UP000263377"/>
    </source>
</evidence>
<dbReference type="GO" id="GO:0032259">
    <property type="term" value="P:methylation"/>
    <property type="evidence" value="ECO:0007669"/>
    <property type="project" value="UniProtKB-KW"/>
</dbReference>
<dbReference type="InterPro" id="IPR029063">
    <property type="entry name" value="SAM-dependent_MTases_sf"/>
</dbReference>
<dbReference type="GO" id="GO:0004719">
    <property type="term" value="F:protein-L-isoaspartate (D-aspartate) O-methyltransferase activity"/>
    <property type="evidence" value="ECO:0007669"/>
    <property type="project" value="UniProtKB-EC"/>
</dbReference>
<dbReference type="CDD" id="cd02440">
    <property type="entry name" value="AdoMet_MTases"/>
    <property type="match status" value="1"/>
</dbReference>
<gene>
    <name evidence="12" type="ORF">DR950_08115</name>
</gene>
<accession>A0A373A3Q0</accession>
<evidence type="ECO:0000256" key="6">
    <source>
        <dbReference type="ARBA" id="ARBA00022603"/>
    </source>
</evidence>
<dbReference type="AlphaFoldDB" id="A0A373A3Q0"/>
<evidence type="ECO:0000256" key="5">
    <source>
        <dbReference type="ARBA" id="ARBA00022490"/>
    </source>
</evidence>
<keyword evidence="5" id="KW-0963">Cytoplasm</keyword>
<reference evidence="12 13" key="1">
    <citation type="submission" date="2018-08" db="EMBL/GenBank/DDBJ databases">
        <title>Diversity &amp; Physiological Properties of Lignin-Decomposing Actinobacteria from Soil.</title>
        <authorList>
            <person name="Roh S.G."/>
            <person name="Kim S.B."/>
        </authorList>
    </citation>
    <scope>NUCLEOTIDE SEQUENCE [LARGE SCALE GENOMIC DNA]</scope>
    <source>
        <strain evidence="12 13">MMS17-GH009</strain>
    </source>
</reference>
<name>A0A373A3Q0_9ACTN</name>
<dbReference type="Proteomes" id="UP000263377">
    <property type="component" value="Unassembled WGS sequence"/>
</dbReference>
<evidence type="ECO:0000256" key="4">
    <source>
        <dbReference type="ARBA" id="ARBA00013346"/>
    </source>
</evidence>
<organism evidence="12 13">
    <name type="scientific">Kitasatospora xanthocidica</name>
    <dbReference type="NCBI Taxonomy" id="83382"/>
    <lineage>
        <taxon>Bacteria</taxon>
        <taxon>Bacillati</taxon>
        <taxon>Actinomycetota</taxon>
        <taxon>Actinomycetes</taxon>
        <taxon>Kitasatosporales</taxon>
        <taxon>Streptomycetaceae</taxon>
        <taxon>Kitasatospora</taxon>
    </lineage>
</organism>
<keyword evidence="6 12" id="KW-0489">Methyltransferase</keyword>
<keyword evidence="7 12" id="KW-0808">Transferase</keyword>
<comment type="similarity">
    <text evidence="2">Belongs to the methyltransferase superfamily. L-isoaspartyl/D-aspartyl protein methyltransferase family.</text>
</comment>
<dbReference type="SUPFAM" id="SSF53335">
    <property type="entry name" value="S-adenosyl-L-methionine-dependent methyltransferases"/>
    <property type="match status" value="1"/>
</dbReference>
<dbReference type="Pfam" id="PF01135">
    <property type="entry name" value="PCMT"/>
    <property type="match status" value="1"/>
</dbReference>
<evidence type="ECO:0000256" key="3">
    <source>
        <dbReference type="ARBA" id="ARBA00011890"/>
    </source>
</evidence>
<evidence type="ECO:0000256" key="11">
    <source>
        <dbReference type="ARBA" id="ARBA00031350"/>
    </source>
</evidence>
<dbReference type="Gene3D" id="3.40.50.150">
    <property type="entry name" value="Vaccinia Virus protein VP39"/>
    <property type="match status" value="1"/>
</dbReference>
<dbReference type="PANTHER" id="PTHR11579:SF0">
    <property type="entry name" value="PROTEIN-L-ISOASPARTATE(D-ASPARTATE) O-METHYLTRANSFERASE"/>
    <property type="match status" value="1"/>
</dbReference>
<dbReference type="EMBL" id="QVIG01000001">
    <property type="protein sequence ID" value="RGD62729.1"/>
    <property type="molecule type" value="Genomic_DNA"/>
</dbReference>
<comment type="caution">
    <text evidence="12">The sequence shown here is derived from an EMBL/GenBank/DDBJ whole genome shotgun (WGS) entry which is preliminary data.</text>
</comment>
<evidence type="ECO:0000256" key="7">
    <source>
        <dbReference type="ARBA" id="ARBA00022679"/>
    </source>
</evidence>
<dbReference type="PANTHER" id="PTHR11579">
    <property type="entry name" value="PROTEIN-L-ISOASPARTATE O-METHYLTRANSFERASE"/>
    <property type="match status" value="1"/>
</dbReference>